<dbReference type="EMBL" id="LT854254">
    <property type="protein sequence ID" value="SMR46007.1"/>
    <property type="molecule type" value="Genomic_DNA"/>
</dbReference>
<dbReference type="GO" id="GO:1990165">
    <property type="term" value="F:single-strand break-containing DNA binding"/>
    <property type="evidence" value="ECO:0007669"/>
    <property type="project" value="TreeGrafter"/>
</dbReference>
<accession>A0A2H1FXH0</accession>
<dbReference type="Pfam" id="PF11969">
    <property type="entry name" value="DcpS_C"/>
    <property type="match status" value="1"/>
</dbReference>
<dbReference type="GO" id="GO:0046872">
    <property type="term" value="F:metal ion binding"/>
    <property type="evidence" value="ECO:0007669"/>
    <property type="project" value="UniProtKB-KW"/>
</dbReference>
<name>A0A2H1FXH0_ZYMTR</name>
<evidence type="ECO:0000256" key="1">
    <source>
        <dbReference type="ARBA" id="ARBA00004123"/>
    </source>
</evidence>
<evidence type="ECO:0000313" key="10">
    <source>
        <dbReference type="Proteomes" id="UP000245764"/>
    </source>
</evidence>
<dbReference type="SUPFAM" id="SSF54197">
    <property type="entry name" value="HIT-like"/>
    <property type="match status" value="1"/>
</dbReference>
<feature type="region of interest" description="Disordered" evidence="7">
    <location>
        <begin position="1"/>
        <end position="72"/>
    </location>
</feature>
<dbReference type="Proteomes" id="UP000245764">
    <property type="component" value="Chromosome 2"/>
</dbReference>
<dbReference type="GO" id="GO:0003697">
    <property type="term" value="F:single-stranded DNA binding"/>
    <property type="evidence" value="ECO:0007669"/>
    <property type="project" value="TreeGrafter"/>
</dbReference>
<evidence type="ECO:0000256" key="5">
    <source>
        <dbReference type="ARBA" id="ARBA00023242"/>
    </source>
</evidence>
<dbReference type="Gene3D" id="3.30.428.10">
    <property type="entry name" value="HIT-like"/>
    <property type="match status" value="1"/>
</dbReference>
<dbReference type="PANTHER" id="PTHR12486">
    <property type="entry name" value="APRATAXIN-RELATED"/>
    <property type="match status" value="1"/>
</dbReference>
<keyword evidence="5" id="KW-0539">Nucleus</keyword>
<proteinExistence type="predicted"/>
<feature type="region of interest" description="Disordered" evidence="7">
    <location>
        <begin position="162"/>
        <end position="181"/>
    </location>
</feature>
<feature type="region of interest" description="Disordered" evidence="7">
    <location>
        <begin position="282"/>
        <end position="315"/>
    </location>
</feature>
<dbReference type="InterPro" id="IPR032566">
    <property type="entry name" value="Znf-C2HE"/>
</dbReference>
<evidence type="ECO:0000313" key="9">
    <source>
        <dbReference type="EMBL" id="SMR46007.1"/>
    </source>
</evidence>
<dbReference type="PROSITE" id="PS51084">
    <property type="entry name" value="HIT_2"/>
    <property type="match status" value="1"/>
</dbReference>
<dbReference type="InterPro" id="IPR036265">
    <property type="entry name" value="HIT-like_sf"/>
</dbReference>
<evidence type="ECO:0000256" key="2">
    <source>
        <dbReference type="ARBA" id="ARBA00022723"/>
    </source>
</evidence>
<keyword evidence="2" id="KW-0479">Metal-binding</keyword>
<feature type="domain" description="HIT" evidence="8">
    <location>
        <begin position="74"/>
        <end position="215"/>
    </location>
</feature>
<feature type="compositionally biased region" description="Basic and acidic residues" evidence="7">
    <location>
        <begin position="282"/>
        <end position="292"/>
    </location>
</feature>
<dbReference type="PANTHER" id="PTHR12486:SF4">
    <property type="entry name" value="APRATAXIN"/>
    <property type="match status" value="1"/>
</dbReference>
<organism evidence="9 10">
    <name type="scientific">Zymoseptoria tritici ST99CH_1E4</name>
    <dbReference type="NCBI Taxonomy" id="1276532"/>
    <lineage>
        <taxon>Eukaryota</taxon>
        <taxon>Fungi</taxon>
        <taxon>Dikarya</taxon>
        <taxon>Ascomycota</taxon>
        <taxon>Pezizomycotina</taxon>
        <taxon>Dothideomycetes</taxon>
        <taxon>Dothideomycetidae</taxon>
        <taxon>Mycosphaerellales</taxon>
        <taxon>Mycosphaerellaceae</taxon>
        <taxon>Zymoseptoria</taxon>
    </lineage>
</organism>
<dbReference type="GO" id="GO:0030983">
    <property type="term" value="F:mismatched DNA binding"/>
    <property type="evidence" value="ECO:0007669"/>
    <property type="project" value="TreeGrafter"/>
</dbReference>
<keyword evidence="4" id="KW-0238">DNA-binding</keyword>
<protein>
    <recommendedName>
        <fullName evidence="8">HIT domain-containing protein</fullName>
    </recommendedName>
</protein>
<feature type="short sequence motif" description="Histidine triad motif" evidence="6">
    <location>
        <begin position="199"/>
        <end position="203"/>
    </location>
</feature>
<dbReference type="AlphaFoldDB" id="A0A2H1FXH0"/>
<dbReference type="GO" id="GO:0000012">
    <property type="term" value="P:single strand break repair"/>
    <property type="evidence" value="ECO:0007669"/>
    <property type="project" value="TreeGrafter"/>
</dbReference>
<dbReference type="GO" id="GO:0033699">
    <property type="term" value="F:DNA 5'-adenosine monophosphate hydrolase activity"/>
    <property type="evidence" value="ECO:0007669"/>
    <property type="project" value="TreeGrafter"/>
</dbReference>
<keyword evidence="3" id="KW-0862">Zinc</keyword>
<evidence type="ECO:0000259" key="8">
    <source>
        <dbReference type="PROSITE" id="PS51084"/>
    </source>
</evidence>
<reference evidence="10" key="1">
    <citation type="submission" date="2017-05" db="EMBL/GenBank/DDBJ databases">
        <authorList>
            <person name="Song R."/>
            <person name="Chenine A.L."/>
            <person name="Ruprecht R.M."/>
        </authorList>
    </citation>
    <scope>NUCLEOTIDE SEQUENCE [LARGE SCALE GENOMIC DNA]</scope>
</reference>
<evidence type="ECO:0000256" key="7">
    <source>
        <dbReference type="SAM" id="MobiDB-lite"/>
    </source>
</evidence>
<evidence type="ECO:0000256" key="4">
    <source>
        <dbReference type="ARBA" id="ARBA00023125"/>
    </source>
</evidence>
<comment type="subcellular location">
    <subcellularLocation>
        <location evidence="1">Nucleus</location>
    </subcellularLocation>
</comment>
<gene>
    <name evidence="9" type="ORF">ZT1E4_G2625</name>
</gene>
<evidence type="ECO:0000256" key="3">
    <source>
        <dbReference type="ARBA" id="ARBA00022833"/>
    </source>
</evidence>
<dbReference type="InterPro" id="IPR011146">
    <property type="entry name" value="HIT-like"/>
</dbReference>
<dbReference type="GO" id="GO:0005634">
    <property type="term" value="C:nucleus"/>
    <property type="evidence" value="ECO:0007669"/>
    <property type="project" value="UniProtKB-SubCell"/>
</dbReference>
<dbReference type="GO" id="GO:0003725">
    <property type="term" value="F:double-stranded RNA binding"/>
    <property type="evidence" value="ECO:0007669"/>
    <property type="project" value="TreeGrafter"/>
</dbReference>
<feature type="compositionally biased region" description="Polar residues" evidence="7">
    <location>
        <begin position="14"/>
        <end position="33"/>
    </location>
</feature>
<dbReference type="Pfam" id="PF16278">
    <property type="entry name" value="zf-C2HE"/>
    <property type="match status" value="1"/>
</dbReference>
<sequence>MSPNLASADDFEDGSSTAMPVNNSSLSKDSQSGGVEKPNAFTELMSRKKVTSPVRNADRPTQRTTNFGRDGLGAYTADPQSFPPSRVVYHNEKFVVINDLYPKATVHLLILPRDPKRNYLRPQEAFDDAEFLEDCRKEEVKVRQIVAEELRRKFGHYSQQDKARITAMESEDPPEKLPSGRDWSKDVISGIHANPSMNHLHIHVLSKDMVSEPMKKRNHYLSFTTDFFVGLEHFPLSAEDHRRHYRHFPEDMRCWRCDRTVQDMPKLKEHLAKELEQWKTEIDVPAPEHTELSETVSDDCWGSKSKDGPMLRLDG</sequence>
<feature type="compositionally biased region" description="Basic and acidic residues" evidence="7">
    <location>
        <begin position="304"/>
        <end position="315"/>
    </location>
</feature>
<evidence type="ECO:0000256" key="6">
    <source>
        <dbReference type="PROSITE-ProRule" id="PRU00464"/>
    </source>
</evidence>